<dbReference type="AlphaFoldDB" id="A0A5N1JAU6"/>
<dbReference type="SUPFAM" id="SSF55347">
    <property type="entry name" value="Glyceraldehyde-3-phosphate dehydrogenase-like, C-terminal domain"/>
    <property type="match status" value="1"/>
</dbReference>
<feature type="domain" description="Gfo/Idh/MocA-like oxidoreductase N-terminal" evidence="2">
    <location>
        <begin position="43"/>
        <end position="183"/>
    </location>
</feature>
<dbReference type="Proteomes" id="UP000326344">
    <property type="component" value="Unassembled WGS sequence"/>
</dbReference>
<keyword evidence="1" id="KW-0732">Signal</keyword>
<dbReference type="InterPro" id="IPR000683">
    <property type="entry name" value="Gfo/Idh/MocA-like_OxRdtase_N"/>
</dbReference>
<dbReference type="EMBL" id="VTWS01000005">
    <property type="protein sequence ID" value="KAA9349611.1"/>
    <property type="molecule type" value="Genomic_DNA"/>
</dbReference>
<dbReference type="Pfam" id="PF01408">
    <property type="entry name" value="GFO_IDH_MocA"/>
    <property type="match status" value="1"/>
</dbReference>
<protein>
    <submittedName>
        <fullName evidence="4">Gfo/Idh/MocA family oxidoreductase</fullName>
    </submittedName>
</protein>
<evidence type="ECO:0000256" key="1">
    <source>
        <dbReference type="SAM" id="SignalP"/>
    </source>
</evidence>
<dbReference type="PROSITE" id="PS51318">
    <property type="entry name" value="TAT"/>
    <property type="match status" value="1"/>
</dbReference>
<dbReference type="InterPro" id="IPR043906">
    <property type="entry name" value="Gfo/Idh/MocA_OxRdtase_bact_C"/>
</dbReference>
<comment type="caution">
    <text evidence="4">The sequence shown here is derived from an EMBL/GenBank/DDBJ whole genome shotgun (WGS) entry which is preliminary data.</text>
</comment>
<dbReference type="InterPro" id="IPR050463">
    <property type="entry name" value="Gfo/Idh/MocA_oxidrdct_glycsds"/>
</dbReference>
<keyword evidence="5" id="KW-1185">Reference proteome</keyword>
<dbReference type="GO" id="GO:0000166">
    <property type="term" value="F:nucleotide binding"/>
    <property type="evidence" value="ECO:0007669"/>
    <property type="project" value="InterPro"/>
</dbReference>
<evidence type="ECO:0000313" key="4">
    <source>
        <dbReference type="EMBL" id="KAA9349611.1"/>
    </source>
</evidence>
<dbReference type="InterPro" id="IPR006311">
    <property type="entry name" value="TAT_signal"/>
</dbReference>
<gene>
    <name evidence="4" type="ORF">F0P93_19295</name>
</gene>
<reference evidence="4 5" key="1">
    <citation type="submission" date="2019-09" db="EMBL/GenBank/DDBJ databases">
        <title>Genome Sequence of Larkinella sp MA1.</title>
        <authorList>
            <person name="Srinivasan S."/>
        </authorList>
    </citation>
    <scope>NUCLEOTIDE SEQUENCE [LARGE SCALE GENOMIC DNA]</scope>
    <source>
        <strain evidence="4 5">MA1</strain>
    </source>
</reference>
<dbReference type="PANTHER" id="PTHR43818:SF5">
    <property type="entry name" value="OXIDOREDUCTASE FAMILY PROTEIN"/>
    <property type="match status" value="1"/>
</dbReference>
<evidence type="ECO:0000259" key="2">
    <source>
        <dbReference type="Pfam" id="PF01408"/>
    </source>
</evidence>
<dbReference type="Gene3D" id="3.30.360.10">
    <property type="entry name" value="Dihydrodipicolinate Reductase, domain 2"/>
    <property type="match status" value="1"/>
</dbReference>
<feature type="domain" description="Gfo/Idh/MocA-like oxidoreductase bacterial type C-terminal" evidence="3">
    <location>
        <begin position="219"/>
        <end position="449"/>
    </location>
</feature>
<dbReference type="PANTHER" id="PTHR43818">
    <property type="entry name" value="BCDNA.GH03377"/>
    <property type="match status" value="1"/>
</dbReference>
<feature type="signal peptide" evidence="1">
    <location>
        <begin position="1"/>
        <end position="21"/>
    </location>
</feature>
<dbReference type="Pfam" id="PF19051">
    <property type="entry name" value="GFO_IDH_MocA_C2"/>
    <property type="match status" value="1"/>
</dbReference>
<evidence type="ECO:0000259" key="3">
    <source>
        <dbReference type="Pfam" id="PF19051"/>
    </source>
</evidence>
<evidence type="ECO:0000313" key="5">
    <source>
        <dbReference type="Proteomes" id="UP000326344"/>
    </source>
</evidence>
<dbReference type="SUPFAM" id="SSF51735">
    <property type="entry name" value="NAD(P)-binding Rossmann-fold domains"/>
    <property type="match status" value="1"/>
</dbReference>
<dbReference type="Gene3D" id="3.40.50.720">
    <property type="entry name" value="NAD(P)-binding Rossmann-like Domain"/>
    <property type="match status" value="1"/>
</dbReference>
<sequence length="458" mass="50884">MNLKRRAFIKNAAGVVTSAIALPTLIPASALGKNGFVSPSDRINLAFIGAGNQAENDVKGFLPDKRVQVTTICDLNKKSTGYWDGRVGGREYIMELVNDFYSKENTKSYKSTKGYLDFREVIDRKDIDAVAVLTPDHWHSIPVLMAARAGKAMYCQKPLSLTISEGRAMSDAVKKYGVVFQTGSQQRSGPEFLRACELVRNGRIGKLEKVVCGLPGGTPDFGKTGHLTAPTAVPKDFDYQTWLGPAPEAPYCPARTHVNFRWNLDYSGGMVTDWGAHHLDIAQWGIGTDHTGPVEIRNPSAKWSNDPVWNTAVEFYFECIYKNGVQLIVGSDASRAPRGITFHGSEGNIWVSRGSYKVTPEKIDSTVIGEQEIHLYKSDNHYRNFIDCVISRQPTAAPAEIGHRSVTLAHLGNMALLLNQDLKWNPEKEEFVANFAANQLRSRVMREPWGALYRKYKV</sequence>
<dbReference type="InterPro" id="IPR036291">
    <property type="entry name" value="NAD(P)-bd_dom_sf"/>
</dbReference>
<proteinExistence type="predicted"/>
<accession>A0A5N1JAU6</accession>
<organism evidence="4 5">
    <name type="scientific">Larkinella humicola</name>
    <dbReference type="NCBI Taxonomy" id="2607654"/>
    <lineage>
        <taxon>Bacteria</taxon>
        <taxon>Pseudomonadati</taxon>
        <taxon>Bacteroidota</taxon>
        <taxon>Cytophagia</taxon>
        <taxon>Cytophagales</taxon>
        <taxon>Spirosomataceae</taxon>
        <taxon>Larkinella</taxon>
    </lineage>
</organism>
<name>A0A5N1JAU6_9BACT</name>
<feature type="chain" id="PRO_5024849958" evidence="1">
    <location>
        <begin position="22"/>
        <end position="458"/>
    </location>
</feature>